<dbReference type="InterPro" id="IPR050121">
    <property type="entry name" value="Cytochrome_P450_monoxygenase"/>
</dbReference>
<dbReference type="PROSITE" id="PS00086">
    <property type="entry name" value="CYTOCHROME_P450"/>
    <property type="match status" value="1"/>
</dbReference>
<dbReference type="PANTHER" id="PTHR24305">
    <property type="entry name" value="CYTOCHROME P450"/>
    <property type="match status" value="1"/>
</dbReference>
<dbReference type="STRING" id="1522189.A0A316VPE1"/>
<organism evidence="9 10">
    <name type="scientific">Ceraceosorus guamensis</name>
    <dbReference type="NCBI Taxonomy" id="1522189"/>
    <lineage>
        <taxon>Eukaryota</taxon>
        <taxon>Fungi</taxon>
        <taxon>Dikarya</taxon>
        <taxon>Basidiomycota</taxon>
        <taxon>Ustilaginomycotina</taxon>
        <taxon>Exobasidiomycetes</taxon>
        <taxon>Ceraceosorales</taxon>
        <taxon>Ceraceosoraceae</taxon>
        <taxon>Ceraceosorus</taxon>
    </lineage>
</organism>
<name>A0A316VPE1_9BASI</name>
<keyword evidence="8" id="KW-0732">Signal</keyword>
<feature type="chain" id="PRO_5016414341" evidence="8">
    <location>
        <begin position="28"/>
        <end position="523"/>
    </location>
</feature>
<dbReference type="Pfam" id="PF00067">
    <property type="entry name" value="p450"/>
    <property type="match status" value="1"/>
</dbReference>
<feature type="non-terminal residue" evidence="9">
    <location>
        <position position="1"/>
    </location>
</feature>
<dbReference type="InParanoid" id="A0A316VPE1"/>
<evidence type="ECO:0000313" key="10">
    <source>
        <dbReference type="Proteomes" id="UP000245783"/>
    </source>
</evidence>
<dbReference type="AlphaFoldDB" id="A0A316VPE1"/>
<evidence type="ECO:0000256" key="5">
    <source>
        <dbReference type="ARBA" id="ARBA00023004"/>
    </source>
</evidence>
<keyword evidence="10" id="KW-1185">Reference proteome</keyword>
<dbReference type="InterPro" id="IPR002401">
    <property type="entry name" value="Cyt_P450_E_grp-I"/>
</dbReference>
<dbReference type="GO" id="GO:0020037">
    <property type="term" value="F:heme binding"/>
    <property type="evidence" value="ECO:0007669"/>
    <property type="project" value="InterPro"/>
</dbReference>
<dbReference type="InterPro" id="IPR036396">
    <property type="entry name" value="Cyt_P450_sf"/>
</dbReference>
<keyword evidence="6 7" id="KW-0349">Heme</keyword>
<accession>A0A316VPE1</accession>
<dbReference type="Gene3D" id="1.10.630.10">
    <property type="entry name" value="Cytochrome P450"/>
    <property type="match status" value="1"/>
</dbReference>
<comment type="cofactor">
    <cofactor evidence="1 6">
        <name>heme</name>
        <dbReference type="ChEBI" id="CHEBI:30413"/>
    </cofactor>
</comment>
<comment type="similarity">
    <text evidence="2 7">Belongs to the cytochrome P450 family.</text>
</comment>
<feature type="signal peptide" evidence="8">
    <location>
        <begin position="1"/>
        <end position="27"/>
    </location>
</feature>
<keyword evidence="4 7" id="KW-0560">Oxidoreductase</keyword>
<dbReference type="Proteomes" id="UP000245783">
    <property type="component" value="Unassembled WGS sequence"/>
</dbReference>
<dbReference type="OrthoDB" id="6692864at2759"/>
<dbReference type="GO" id="GO:0004497">
    <property type="term" value="F:monooxygenase activity"/>
    <property type="evidence" value="ECO:0007669"/>
    <property type="project" value="UniProtKB-KW"/>
</dbReference>
<dbReference type="PRINTS" id="PR00385">
    <property type="entry name" value="P450"/>
</dbReference>
<evidence type="ECO:0000256" key="3">
    <source>
        <dbReference type="ARBA" id="ARBA00022723"/>
    </source>
</evidence>
<reference evidence="9 10" key="1">
    <citation type="journal article" date="2018" name="Mol. Biol. Evol.">
        <title>Broad Genomic Sampling Reveals a Smut Pathogenic Ancestry of the Fungal Clade Ustilaginomycotina.</title>
        <authorList>
            <person name="Kijpornyongpan T."/>
            <person name="Mondo S.J."/>
            <person name="Barry K."/>
            <person name="Sandor L."/>
            <person name="Lee J."/>
            <person name="Lipzen A."/>
            <person name="Pangilinan J."/>
            <person name="LaButti K."/>
            <person name="Hainaut M."/>
            <person name="Henrissat B."/>
            <person name="Grigoriev I.V."/>
            <person name="Spatafora J.W."/>
            <person name="Aime M.C."/>
        </authorList>
    </citation>
    <scope>NUCLEOTIDE SEQUENCE [LARGE SCALE GENOMIC DNA]</scope>
    <source>
        <strain evidence="9 10">MCA 4658</strain>
    </source>
</reference>
<dbReference type="PANTHER" id="PTHR24305:SF166">
    <property type="entry name" value="CYTOCHROME P450 12A4, MITOCHONDRIAL-RELATED"/>
    <property type="match status" value="1"/>
</dbReference>
<keyword evidence="5 6" id="KW-0408">Iron</keyword>
<dbReference type="GO" id="GO:0016705">
    <property type="term" value="F:oxidoreductase activity, acting on paired donors, with incorporation or reduction of molecular oxygen"/>
    <property type="evidence" value="ECO:0007669"/>
    <property type="project" value="InterPro"/>
</dbReference>
<evidence type="ECO:0000256" key="8">
    <source>
        <dbReference type="SAM" id="SignalP"/>
    </source>
</evidence>
<dbReference type="InterPro" id="IPR017972">
    <property type="entry name" value="Cyt_P450_CS"/>
</dbReference>
<evidence type="ECO:0000256" key="1">
    <source>
        <dbReference type="ARBA" id="ARBA00001971"/>
    </source>
</evidence>
<keyword evidence="7" id="KW-0503">Monooxygenase</keyword>
<proteinExistence type="inferred from homology"/>
<evidence type="ECO:0000256" key="4">
    <source>
        <dbReference type="ARBA" id="ARBA00023002"/>
    </source>
</evidence>
<feature type="binding site" description="axial binding residue" evidence="6">
    <location>
        <position position="467"/>
    </location>
    <ligand>
        <name>heme</name>
        <dbReference type="ChEBI" id="CHEBI:30413"/>
    </ligand>
    <ligandPart>
        <name>Fe</name>
        <dbReference type="ChEBI" id="CHEBI:18248"/>
    </ligandPart>
</feature>
<dbReference type="InterPro" id="IPR001128">
    <property type="entry name" value="Cyt_P450"/>
</dbReference>
<dbReference type="RefSeq" id="XP_025366350.1">
    <property type="nucleotide sequence ID" value="XM_025516643.1"/>
</dbReference>
<protein>
    <submittedName>
        <fullName evidence="9">Cytochrome P450</fullName>
    </submittedName>
</protein>
<dbReference type="SUPFAM" id="SSF48264">
    <property type="entry name" value="Cytochrome P450"/>
    <property type="match status" value="1"/>
</dbReference>
<sequence>PNLLELSVASCLAIIAALWIQKAQKEAASVYHTIPGPWYAPWTSIHLMYLYYFGHAWKVHEGMHAKYGPIYRLGPRQIFISDKEAIRKLLVIDDLRKTSVYSAVARQPEEAGLVFTSDKDRHRDLRRLMSPFFSIKNLASLEDRFAWALRNLIDEYDRAVQASPGDKMTDRAITVDLYNDAARMAYDIIGTTGFGQDFHLLDPNAKDSEDAMRFVKIPYQGTKWFVQRFGLAFFKPIRFLFPLDTDLFHTLEDLVSQRQNLIRDDPQSAADSKDLLQCMLTGKMKATTPPRAAPAKDGSRPLERREVVSQGVELLLAGAETTSNTITYCLMTLLKHPEKLKVLQDSIPSVPIDAELPSHTACRENELPLWKPSQYLDACIKETMRLFPVTGELGRTTSREPATFMGHVFPPRTAISASLRTVHRRPDYWQRPDEYIPERWLSDAQERGIKPADTSAYFPFSAGTRNCIGMNFAWQEMRITITTLLARFYISEVPKQKLEFRQFVTFQLKLGTGYQVKLTPREA</sequence>
<gene>
    <name evidence="9" type="ORF">IE81DRAFT_353072</name>
</gene>
<dbReference type="EMBL" id="KZ819487">
    <property type="protein sequence ID" value="PWN39190.1"/>
    <property type="molecule type" value="Genomic_DNA"/>
</dbReference>
<dbReference type="GO" id="GO:0005506">
    <property type="term" value="F:iron ion binding"/>
    <property type="evidence" value="ECO:0007669"/>
    <property type="project" value="InterPro"/>
</dbReference>
<evidence type="ECO:0000256" key="6">
    <source>
        <dbReference type="PIRSR" id="PIRSR602401-1"/>
    </source>
</evidence>
<evidence type="ECO:0000313" key="9">
    <source>
        <dbReference type="EMBL" id="PWN39190.1"/>
    </source>
</evidence>
<keyword evidence="3 6" id="KW-0479">Metal-binding</keyword>
<dbReference type="PRINTS" id="PR00463">
    <property type="entry name" value="EP450I"/>
</dbReference>
<dbReference type="GeneID" id="37038513"/>
<evidence type="ECO:0000256" key="7">
    <source>
        <dbReference type="RuleBase" id="RU000461"/>
    </source>
</evidence>
<evidence type="ECO:0000256" key="2">
    <source>
        <dbReference type="ARBA" id="ARBA00010617"/>
    </source>
</evidence>